<evidence type="ECO:0000313" key="1">
    <source>
        <dbReference type="EMBL" id="ROT99109.1"/>
    </source>
</evidence>
<dbReference type="Proteomes" id="UP000268016">
    <property type="component" value="Unassembled WGS sequence"/>
</dbReference>
<dbReference type="Gene3D" id="3.40.50.300">
    <property type="entry name" value="P-loop containing nucleotide triphosphate hydrolases"/>
    <property type="match status" value="1"/>
</dbReference>
<comment type="caution">
    <text evidence="1">The sequence shown here is derived from an EMBL/GenBank/DDBJ whole genome shotgun (WGS) entry which is preliminary data.</text>
</comment>
<dbReference type="SUPFAM" id="SSF52540">
    <property type="entry name" value="P-loop containing nucleoside triphosphate hydrolases"/>
    <property type="match status" value="1"/>
</dbReference>
<gene>
    <name evidence="1" type="ORF">EAT49_15965</name>
</gene>
<accession>A0A3N2QVE4</accession>
<organism evidence="1 2">
    <name type="scientific">Histidinibacterium lentulum</name>
    <dbReference type="NCBI Taxonomy" id="2480588"/>
    <lineage>
        <taxon>Bacteria</taxon>
        <taxon>Pseudomonadati</taxon>
        <taxon>Pseudomonadota</taxon>
        <taxon>Alphaproteobacteria</taxon>
        <taxon>Rhodobacterales</taxon>
        <taxon>Paracoccaceae</taxon>
        <taxon>Histidinibacterium</taxon>
    </lineage>
</organism>
<name>A0A3N2QVE4_9RHOB</name>
<evidence type="ECO:0000313" key="2">
    <source>
        <dbReference type="Proteomes" id="UP000268016"/>
    </source>
</evidence>
<dbReference type="InterPro" id="IPR040632">
    <property type="entry name" value="Sulfotransfer_4"/>
</dbReference>
<dbReference type="InterPro" id="IPR027417">
    <property type="entry name" value="P-loop_NTPase"/>
</dbReference>
<dbReference type="AlphaFoldDB" id="A0A3N2QVE4"/>
<evidence type="ECO:0008006" key="3">
    <source>
        <dbReference type="Google" id="ProtNLM"/>
    </source>
</evidence>
<dbReference type="Pfam" id="PF17784">
    <property type="entry name" value="Sulfotransfer_4"/>
    <property type="match status" value="1"/>
</dbReference>
<reference evidence="1 2" key="1">
    <citation type="submission" date="2018-10" db="EMBL/GenBank/DDBJ databases">
        <title>Histidinibacterium lentulum gen. nov., sp. nov., a marine bacterium from the culture broth of Picochlorum sp. 122.</title>
        <authorList>
            <person name="Wang G."/>
        </authorList>
    </citation>
    <scope>NUCLEOTIDE SEQUENCE [LARGE SCALE GENOMIC DNA]</scope>
    <source>
        <strain evidence="1 2">B17</strain>
    </source>
</reference>
<dbReference type="PANTHER" id="PTHR36978">
    <property type="entry name" value="P-LOOP CONTAINING NUCLEOTIDE TRIPHOSPHATE HYDROLASE"/>
    <property type="match status" value="1"/>
</dbReference>
<proteinExistence type="predicted"/>
<dbReference type="EMBL" id="RDRB01000008">
    <property type="protein sequence ID" value="ROT99109.1"/>
    <property type="molecule type" value="Genomic_DNA"/>
</dbReference>
<keyword evidence="2" id="KW-1185">Reference proteome</keyword>
<dbReference type="PANTHER" id="PTHR36978:SF4">
    <property type="entry name" value="P-LOOP CONTAINING NUCLEOSIDE TRIPHOSPHATE HYDROLASE PROTEIN"/>
    <property type="match status" value="1"/>
</dbReference>
<protein>
    <recommendedName>
        <fullName evidence="3">Sulfotransferase</fullName>
    </recommendedName>
</protein>
<sequence>MDEAAARFDAFQDSPWCRYYQRYAKMHPDAQFILTLRPLEKWMNSMSNFGSTDVPIWQHVYGKRTFRGNEDHFKSLYNSHTKEAIEYFSGSPGRLLILDIEADPKVSARAVEAFLGLRPTDLSFPKVNVSRRSGVKWLLRGWF</sequence>